<name>A0A174KT93_9FIRM</name>
<organism evidence="11 12">
    <name type="scientific">Fusicatenibacter saccharivorans</name>
    <dbReference type="NCBI Taxonomy" id="1150298"/>
    <lineage>
        <taxon>Bacteria</taxon>
        <taxon>Bacillati</taxon>
        <taxon>Bacillota</taxon>
        <taxon>Clostridia</taxon>
        <taxon>Lachnospirales</taxon>
        <taxon>Lachnospiraceae</taxon>
        <taxon>Fusicatenibacter</taxon>
    </lineage>
</organism>
<dbReference type="Pfam" id="PF01467">
    <property type="entry name" value="CTP_transf_like"/>
    <property type="match status" value="1"/>
</dbReference>
<dbReference type="UniPathway" id="UPA00253">
    <property type="reaction ID" value="UER00332"/>
</dbReference>
<keyword evidence="6 10" id="KW-0547">Nucleotide-binding</keyword>
<dbReference type="Proteomes" id="UP000095706">
    <property type="component" value="Unassembled WGS sequence"/>
</dbReference>
<dbReference type="NCBIfam" id="NF000840">
    <property type="entry name" value="PRK00071.1-3"/>
    <property type="match status" value="1"/>
</dbReference>
<dbReference type="RefSeq" id="WP_022462901.1">
    <property type="nucleotide sequence ID" value="NZ_CAXSRP010000001.1"/>
</dbReference>
<keyword evidence="3 10" id="KW-0662">Pyridine nucleotide biosynthesis</keyword>
<accession>A0A174KT93</accession>
<dbReference type="InterPro" id="IPR005248">
    <property type="entry name" value="NadD/NMNAT"/>
</dbReference>
<sequence>MEKTNRKIGIMGGTFDPIHIGHLILGEAAYEQFGLDEVWFLPAGNPPHKRNRAGQAKDAQRVEMVRRAIASNPHFVLCTKEMEDEGYTYSYRTLEAMRKEHPGTEFYFIIGADSLFYFDEWKNPERICAAAKILVATRDRAKEKELLACMERNAKKLHGTFLKLDTPNLDVSSHELREWIREGKSVKYYLPDSVISYIQEQKIYQD</sequence>
<keyword evidence="4 10" id="KW-0808">Transferase</keyword>
<comment type="pathway">
    <text evidence="2 10">Cofactor biosynthesis; NAD(+) biosynthesis; deamido-NAD(+) from nicotinate D-ribonucleotide: step 1/1.</text>
</comment>
<dbReference type="GO" id="GO:0004515">
    <property type="term" value="F:nicotinate-nucleotide adenylyltransferase activity"/>
    <property type="evidence" value="ECO:0007669"/>
    <property type="project" value="UniProtKB-UniRule"/>
</dbReference>
<evidence type="ECO:0000256" key="1">
    <source>
        <dbReference type="ARBA" id="ARBA00002324"/>
    </source>
</evidence>
<dbReference type="NCBIfam" id="TIGR00125">
    <property type="entry name" value="cyt_tran_rel"/>
    <property type="match status" value="1"/>
</dbReference>
<evidence type="ECO:0000256" key="10">
    <source>
        <dbReference type="HAMAP-Rule" id="MF_00244"/>
    </source>
</evidence>
<evidence type="ECO:0000256" key="8">
    <source>
        <dbReference type="ARBA" id="ARBA00023027"/>
    </source>
</evidence>
<dbReference type="GO" id="GO:0005524">
    <property type="term" value="F:ATP binding"/>
    <property type="evidence" value="ECO:0007669"/>
    <property type="project" value="UniProtKB-KW"/>
</dbReference>
<dbReference type="AlphaFoldDB" id="A0A174KT93"/>
<dbReference type="GO" id="GO:0009435">
    <property type="term" value="P:NAD+ biosynthetic process"/>
    <property type="evidence" value="ECO:0007669"/>
    <property type="project" value="UniProtKB-UniRule"/>
</dbReference>
<gene>
    <name evidence="10 11" type="primary">nadD</name>
    <name evidence="11" type="ORF">ERS852406_02410</name>
</gene>
<keyword evidence="8 10" id="KW-0520">NAD</keyword>
<dbReference type="CDD" id="cd02165">
    <property type="entry name" value="NMNAT"/>
    <property type="match status" value="1"/>
</dbReference>
<proteinExistence type="inferred from homology"/>
<dbReference type="OrthoDB" id="5295945at2"/>
<protein>
    <recommendedName>
        <fullName evidence="10">Probable nicotinate-nucleotide adenylyltransferase</fullName>
        <ecNumber evidence="10">2.7.7.18</ecNumber>
    </recommendedName>
    <alternativeName>
        <fullName evidence="10">Deamido-NAD(+) diphosphorylase</fullName>
    </alternativeName>
    <alternativeName>
        <fullName evidence="10">Deamido-NAD(+) pyrophosphorylase</fullName>
    </alternativeName>
    <alternativeName>
        <fullName evidence="10">Nicotinate mononucleotide adenylyltransferase</fullName>
        <shortName evidence="10">NaMN adenylyltransferase</shortName>
    </alternativeName>
</protein>
<evidence type="ECO:0000313" key="12">
    <source>
        <dbReference type="Proteomes" id="UP000095706"/>
    </source>
</evidence>
<evidence type="ECO:0000256" key="5">
    <source>
        <dbReference type="ARBA" id="ARBA00022695"/>
    </source>
</evidence>
<evidence type="ECO:0000256" key="3">
    <source>
        <dbReference type="ARBA" id="ARBA00022642"/>
    </source>
</evidence>
<evidence type="ECO:0000256" key="2">
    <source>
        <dbReference type="ARBA" id="ARBA00005019"/>
    </source>
</evidence>
<evidence type="ECO:0000256" key="4">
    <source>
        <dbReference type="ARBA" id="ARBA00022679"/>
    </source>
</evidence>
<evidence type="ECO:0000256" key="9">
    <source>
        <dbReference type="ARBA" id="ARBA00048721"/>
    </source>
</evidence>
<dbReference type="InterPro" id="IPR004821">
    <property type="entry name" value="Cyt_trans-like"/>
</dbReference>
<reference evidence="11 12" key="1">
    <citation type="submission" date="2015-09" db="EMBL/GenBank/DDBJ databases">
        <authorList>
            <consortium name="Pathogen Informatics"/>
        </authorList>
    </citation>
    <scope>NUCLEOTIDE SEQUENCE [LARGE SCALE GENOMIC DNA]</scope>
    <source>
        <strain evidence="11 12">2789STDY5608849</strain>
    </source>
</reference>
<dbReference type="EMBL" id="CYYV01000011">
    <property type="protein sequence ID" value="CUO62046.1"/>
    <property type="molecule type" value="Genomic_DNA"/>
</dbReference>
<dbReference type="HAMAP" id="MF_00244">
    <property type="entry name" value="NaMN_adenylyltr"/>
    <property type="match status" value="1"/>
</dbReference>
<comment type="similarity">
    <text evidence="10">Belongs to the NadD family.</text>
</comment>
<comment type="function">
    <text evidence="1 10">Catalyzes the reversible adenylation of nicotinate mononucleotide (NaMN) to nicotinic acid adenine dinucleotide (NaAD).</text>
</comment>
<dbReference type="SUPFAM" id="SSF52374">
    <property type="entry name" value="Nucleotidylyl transferase"/>
    <property type="match status" value="1"/>
</dbReference>
<comment type="catalytic activity">
    <reaction evidence="9 10">
        <text>nicotinate beta-D-ribonucleotide + ATP + H(+) = deamido-NAD(+) + diphosphate</text>
        <dbReference type="Rhea" id="RHEA:22860"/>
        <dbReference type="ChEBI" id="CHEBI:15378"/>
        <dbReference type="ChEBI" id="CHEBI:30616"/>
        <dbReference type="ChEBI" id="CHEBI:33019"/>
        <dbReference type="ChEBI" id="CHEBI:57502"/>
        <dbReference type="ChEBI" id="CHEBI:58437"/>
        <dbReference type="EC" id="2.7.7.18"/>
    </reaction>
</comment>
<dbReference type="Gene3D" id="3.40.50.620">
    <property type="entry name" value="HUPs"/>
    <property type="match status" value="1"/>
</dbReference>
<keyword evidence="7 10" id="KW-0067">ATP-binding</keyword>
<dbReference type="EC" id="2.7.7.18" evidence="10"/>
<evidence type="ECO:0000313" key="11">
    <source>
        <dbReference type="EMBL" id="CUO62046.1"/>
    </source>
</evidence>
<dbReference type="InterPro" id="IPR014729">
    <property type="entry name" value="Rossmann-like_a/b/a_fold"/>
</dbReference>
<keyword evidence="5 10" id="KW-0548">Nucleotidyltransferase</keyword>
<dbReference type="PANTHER" id="PTHR39321:SF3">
    <property type="entry name" value="PHOSPHOPANTETHEINE ADENYLYLTRANSFERASE"/>
    <property type="match status" value="1"/>
</dbReference>
<dbReference type="NCBIfam" id="TIGR00482">
    <property type="entry name" value="nicotinate (nicotinamide) nucleotide adenylyltransferase"/>
    <property type="match status" value="1"/>
</dbReference>
<evidence type="ECO:0000256" key="7">
    <source>
        <dbReference type="ARBA" id="ARBA00022840"/>
    </source>
</evidence>
<dbReference type="STRING" id="1150298.ERS852406_02410"/>
<dbReference type="PANTHER" id="PTHR39321">
    <property type="entry name" value="NICOTINATE-NUCLEOTIDE ADENYLYLTRANSFERASE-RELATED"/>
    <property type="match status" value="1"/>
</dbReference>
<evidence type="ECO:0000256" key="6">
    <source>
        <dbReference type="ARBA" id="ARBA00022741"/>
    </source>
</evidence>